<protein>
    <submittedName>
        <fullName evidence="2">Uncharacterized protein</fullName>
    </submittedName>
</protein>
<dbReference type="RefSeq" id="WP_143067800.1">
    <property type="nucleotide sequence ID" value="NZ_FORM01000005.1"/>
</dbReference>
<reference evidence="3" key="1">
    <citation type="submission" date="2016-10" db="EMBL/GenBank/DDBJ databases">
        <authorList>
            <person name="Varghese N."/>
            <person name="Submissions S."/>
        </authorList>
    </citation>
    <scope>NUCLEOTIDE SEQUENCE [LARGE SCALE GENOMIC DNA]</scope>
    <source>
        <strain evidence="3">DSM 28881</strain>
    </source>
</reference>
<dbReference type="AlphaFoldDB" id="A0A1I3PGX0"/>
<sequence length="137" mass="15967">MPIKTVEIIVFSIIGLLILLNLLLNINKYKNDTINVVIKNWSHNKYFFITFVWGVFGGHFFLGSKKPVLDIFITHWEIPPIALVLIVIIMIIYGRKLPKDLIIKTKHQVLLLISGLLFGHFIWSQRHEEFINFALNN</sequence>
<dbReference type="STRING" id="1144750.SAMN05443431_105119"/>
<keyword evidence="1" id="KW-0472">Membrane</keyword>
<evidence type="ECO:0000313" key="3">
    <source>
        <dbReference type="Proteomes" id="UP000199559"/>
    </source>
</evidence>
<dbReference type="EMBL" id="FORM01000005">
    <property type="protein sequence ID" value="SFJ20924.1"/>
    <property type="molecule type" value="Genomic_DNA"/>
</dbReference>
<organism evidence="2 3">
    <name type="scientific">Olleya namhaensis</name>
    <dbReference type="NCBI Taxonomy" id="1144750"/>
    <lineage>
        <taxon>Bacteria</taxon>
        <taxon>Pseudomonadati</taxon>
        <taxon>Bacteroidota</taxon>
        <taxon>Flavobacteriia</taxon>
        <taxon>Flavobacteriales</taxon>
        <taxon>Flavobacteriaceae</taxon>
    </lineage>
</organism>
<gene>
    <name evidence="2" type="ORF">SAMN05443431_105119</name>
</gene>
<keyword evidence="1" id="KW-1133">Transmembrane helix</keyword>
<evidence type="ECO:0000313" key="2">
    <source>
        <dbReference type="EMBL" id="SFJ20924.1"/>
    </source>
</evidence>
<proteinExistence type="predicted"/>
<dbReference type="Proteomes" id="UP000199559">
    <property type="component" value="Unassembled WGS sequence"/>
</dbReference>
<name>A0A1I3PGX0_9FLAO</name>
<feature type="transmembrane region" description="Helical" evidence="1">
    <location>
        <begin position="76"/>
        <end position="93"/>
    </location>
</feature>
<evidence type="ECO:0000256" key="1">
    <source>
        <dbReference type="SAM" id="Phobius"/>
    </source>
</evidence>
<keyword evidence="1" id="KW-0812">Transmembrane</keyword>
<keyword evidence="3" id="KW-1185">Reference proteome</keyword>
<feature type="transmembrane region" description="Helical" evidence="1">
    <location>
        <begin position="105"/>
        <end position="123"/>
    </location>
</feature>
<feature type="transmembrane region" description="Helical" evidence="1">
    <location>
        <begin position="46"/>
        <end position="64"/>
    </location>
</feature>
<feature type="transmembrane region" description="Helical" evidence="1">
    <location>
        <begin position="6"/>
        <end position="26"/>
    </location>
</feature>
<accession>A0A1I3PGX0</accession>